<evidence type="ECO:0000256" key="5">
    <source>
        <dbReference type="ARBA" id="ARBA00023136"/>
    </source>
</evidence>
<organism evidence="7">
    <name type="scientific">Thermosphaera aggregans</name>
    <dbReference type="NCBI Taxonomy" id="54254"/>
    <lineage>
        <taxon>Archaea</taxon>
        <taxon>Thermoproteota</taxon>
        <taxon>Thermoprotei</taxon>
        <taxon>Desulfurococcales</taxon>
        <taxon>Desulfurococcaceae</taxon>
        <taxon>Thermosphaera</taxon>
    </lineage>
</organism>
<evidence type="ECO:0000256" key="2">
    <source>
        <dbReference type="ARBA" id="ARBA00022475"/>
    </source>
</evidence>
<evidence type="ECO:0000313" key="7">
    <source>
        <dbReference type="EMBL" id="HEF86831.1"/>
    </source>
</evidence>
<accession>A0A7C2BJV3</accession>
<evidence type="ECO:0000256" key="6">
    <source>
        <dbReference type="SAM" id="Phobius"/>
    </source>
</evidence>
<evidence type="ECO:0000256" key="1">
    <source>
        <dbReference type="ARBA" id="ARBA00004651"/>
    </source>
</evidence>
<dbReference type="InterPro" id="IPR039428">
    <property type="entry name" value="NUOK/Mnh_C1-like"/>
</dbReference>
<proteinExistence type="predicted"/>
<dbReference type="PANTHER" id="PTHR34583">
    <property type="entry name" value="ANTIPORTER SUBUNIT MNHC2-RELATED"/>
    <property type="match status" value="1"/>
</dbReference>
<name>A0A7C2BJV3_9CREN</name>
<keyword evidence="5 6" id="KW-0472">Membrane</keyword>
<comment type="subcellular location">
    <subcellularLocation>
        <location evidence="1">Cell membrane</location>
        <topology evidence="1">Multi-pass membrane protein</topology>
    </subcellularLocation>
</comment>
<dbReference type="EMBL" id="DSJT01000003">
    <property type="protein sequence ID" value="HEF86831.1"/>
    <property type="molecule type" value="Genomic_DNA"/>
</dbReference>
<keyword evidence="3 6" id="KW-0812">Transmembrane</keyword>
<feature type="transmembrane region" description="Helical" evidence="6">
    <location>
        <begin position="99"/>
        <end position="123"/>
    </location>
</feature>
<dbReference type="PANTHER" id="PTHR34583:SF2">
    <property type="entry name" value="ANTIPORTER SUBUNIT MNHC2-RELATED"/>
    <property type="match status" value="1"/>
</dbReference>
<dbReference type="GO" id="GO:0005886">
    <property type="term" value="C:plasma membrane"/>
    <property type="evidence" value="ECO:0007669"/>
    <property type="project" value="UniProtKB-SubCell"/>
</dbReference>
<feature type="transmembrane region" description="Helical" evidence="6">
    <location>
        <begin position="6"/>
        <end position="28"/>
    </location>
</feature>
<evidence type="ECO:0000256" key="4">
    <source>
        <dbReference type="ARBA" id="ARBA00022989"/>
    </source>
</evidence>
<evidence type="ECO:0000256" key="3">
    <source>
        <dbReference type="ARBA" id="ARBA00022692"/>
    </source>
</evidence>
<gene>
    <name evidence="7" type="ORF">ENP55_00675</name>
</gene>
<feature type="transmembrane region" description="Helical" evidence="6">
    <location>
        <begin position="40"/>
        <end position="59"/>
    </location>
</feature>
<keyword evidence="2" id="KW-1003">Cell membrane</keyword>
<protein>
    <submittedName>
        <fullName evidence="7">Na+/H+ antiporter subunit C</fullName>
    </submittedName>
</protein>
<comment type="caution">
    <text evidence="7">The sequence shown here is derived from an EMBL/GenBank/DDBJ whole genome shotgun (WGS) entry which is preliminary data.</text>
</comment>
<dbReference type="Gene3D" id="1.10.287.3510">
    <property type="match status" value="1"/>
</dbReference>
<dbReference type="AlphaFoldDB" id="A0A7C2BJV3"/>
<keyword evidence="4 6" id="KW-1133">Transmembrane helix</keyword>
<dbReference type="InterPro" id="IPR050601">
    <property type="entry name" value="CPA3_antiporter_subunitC"/>
</dbReference>
<sequence>MISIDFFNTYLLSIVVFSLVLNFALSLYGLFYRPHYIKKIIALTILSDTANTFAIYIGYRRWVSEGNTNPRPPVIPTTEITPSILSEFVARSVDPLPQALVLTAVVIGLAVTIFLVFLGYQLFVHYKTLDMRKIKRLKG</sequence>
<reference evidence="7" key="1">
    <citation type="journal article" date="2020" name="mSystems">
        <title>Genome- and Community-Level Interaction Insights into Carbon Utilization and Element Cycling Functions of Hydrothermarchaeota in Hydrothermal Sediment.</title>
        <authorList>
            <person name="Zhou Z."/>
            <person name="Liu Y."/>
            <person name="Xu W."/>
            <person name="Pan J."/>
            <person name="Luo Z.H."/>
            <person name="Li M."/>
        </authorList>
    </citation>
    <scope>NUCLEOTIDE SEQUENCE [LARGE SCALE GENOMIC DNA]</scope>
    <source>
        <strain evidence="7">SpSt-23</strain>
    </source>
</reference>
<dbReference type="Pfam" id="PF00420">
    <property type="entry name" value="Oxidored_q2"/>
    <property type="match status" value="1"/>
</dbReference>